<feature type="region of interest" description="Disordered" evidence="1">
    <location>
        <begin position="19"/>
        <end position="51"/>
    </location>
</feature>
<keyword evidence="3" id="KW-1185">Reference proteome</keyword>
<dbReference type="Proteomes" id="UP000019460">
    <property type="component" value="Unassembled WGS sequence"/>
</dbReference>
<gene>
    <name evidence="2" type="ORF">D779_3317</name>
</gene>
<organism evidence="2 3">
    <name type="scientific">Imhoffiella purpurea</name>
    <dbReference type="NCBI Taxonomy" id="1249627"/>
    <lineage>
        <taxon>Bacteria</taxon>
        <taxon>Pseudomonadati</taxon>
        <taxon>Pseudomonadota</taxon>
        <taxon>Gammaproteobacteria</taxon>
        <taxon>Chromatiales</taxon>
        <taxon>Chromatiaceae</taxon>
        <taxon>Imhoffiella</taxon>
    </lineage>
</organism>
<dbReference type="STRING" id="1249627.D779_3317"/>
<feature type="compositionally biased region" description="Polar residues" evidence="1">
    <location>
        <begin position="33"/>
        <end position="47"/>
    </location>
</feature>
<reference evidence="2 3" key="1">
    <citation type="submission" date="2012-11" db="EMBL/GenBank/DDBJ databases">
        <title>Genome assembly of Thiorhodococcus sp. AK35.</title>
        <authorList>
            <person name="Nupur N."/>
            <person name="Khatri I."/>
            <person name="Subramanian S."/>
            <person name="Pinnaka A."/>
        </authorList>
    </citation>
    <scope>NUCLEOTIDE SEQUENCE [LARGE SCALE GENOMIC DNA]</scope>
    <source>
        <strain evidence="2 3">AK35</strain>
    </source>
</reference>
<accession>W9V2Q2</accession>
<name>W9V2Q2_9GAMM</name>
<dbReference type="EMBL" id="AONC01000057">
    <property type="protein sequence ID" value="EXJ13778.1"/>
    <property type="molecule type" value="Genomic_DNA"/>
</dbReference>
<evidence type="ECO:0000256" key="1">
    <source>
        <dbReference type="SAM" id="MobiDB-lite"/>
    </source>
</evidence>
<evidence type="ECO:0000313" key="2">
    <source>
        <dbReference type="EMBL" id="EXJ13778.1"/>
    </source>
</evidence>
<evidence type="ECO:0000313" key="3">
    <source>
        <dbReference type="Proteomes" id="UP000019460"/>
    </source>
</evidence>
<comment type="caution">
    <text evidence="2">The sequence shown here is derived from an EMBL/GenBank/DDBJ whole genome shotgun (WGS) entry which is preliminary data.</text>
</comment>
<protein>
    <submittedName>
        <fullName evidence="2">Uncharacterized protein</fullName>
    </submittedName>
</protein>
<sequence>MIAVLATILVEWHRSFLNQTSGGQRREAHRASSVENQNRPPTGSISNRLAADGEIRVNGASSI</sequence>
<dbReference type="AlphaFoldDB" id="W9V2Q2"/>
<proteinExistence type="predicted"/>